<dbReference type="Pfam" id="PF19290">
    <property type="entry name" value="PmbA_TldD_2nd"/>
    <property type="match status" value="1"/>
</dbReference>
<comment type="caution">
    <text evidence="5">The sequence shown here is derived from an EMBL/GenBank/DDBJ whole genome shotgun (WGS) entry which is preliminary data.</text>
</comment>
<dbReference type="OrthoDB" id="9763230at2"/>
<name>A0A5R8MBQ0_9FLAO</name>
<dbReference type="RefSeq" id="WP_138257073.1">
    <property type="nucleotide sequence ID" value="NZ_VBUK01000001.1"/>
</dbReference>
<proteinExistence type="inferred from homology"/>
<dbReference type="Gene3D" id="3.30.2290.10">
    <property type="entry name" value="PmbA/TldD superfamily"/>
    <property type="match status" value="1"/>
</dbReference>
<keyword evidence="6" id="KW-1185">Reference proteome</keyword>
<dbReference type="GO" id="GO:0008237">
    <property type="term" value="F:metallopeptidase activity"/>
    <property type="evidence" value="ECO:0007669"/>
    <property type="project" value="InterPro"/>
</dbReference>
<comment type="similarity">
    <text evidence="1">Belongs to the peptidase U62 family.</text>
</comment>
<feature type="domain" description="Metalloprotease TldD/E C-terminal" evidence="3">
    <location>
        <begin position="222"/>
        <end position="432"/>
    </location>
</feature>
<dbReference type="InterPro" id="IPR045569">
    <property type="entry name" value="Metalloprtase-TldD/E_C"/>
</dbReference>
<dbReference type="PANTHER" id="PTHR43666">
    <property type="entry name" value="TLDD PROTEIN"/>
    <property type="match status" value="1"/>
</dbReference>
<sequence length="438" mass="48260">MAIYTEEEARKIMEKALSFSTADTCEINLSGEESGNIRYARNTVSTAGHRSNQSLVVQSSFGKKSGTATIDEFDDASLEKVVKRAEELAKLSPENPEFVEPLEQQSYDRAVNFVEATANITPEYRASVANDSIEPAAAKDVTAAGFLDDSYGFSAMMNSKGLFAYNKSSNVDFTVTMRTNDGTGSGWVSRDFNDIRKFNASEASKVAIDKAVMSKEAKAIEPGKYTVILEPAAAENLIGNMAYSFNARTADEGRSFMSKEGGGTKMGEKIVDERVNLWSDPLHPDVPTSTWSGDGQALKKTVWIENGVVKNLAYDRFWAQEQGVEPVPFPNNIIMGGGDASLEDLIKGTKKGILVTRLWYIRTVDPQTLLYTGLTRDGTFYIENGQIKHPVKNFRFNESPVIMLNNLEALGQQVRINGNLIPYMKIRDFTFTSLSDAV</sequence>
<reference evidence="5 6" key="1">
    <citation type="journal article" date="2017" name="Int. J. Syst. Evol. Microbiol.">
        <title>Maripseudobacter aurantiacus gen. nov., sp. nov., a novel member of the family Flavobacteriaceae isolated from a sedimentation basin.</title>
        <authorList>
            <person name="Chen C."/>
            <person name="Su Y."/>
            <person name="Tao T."/>
            <person name="Fu G."/>
            <person name="Zhang C."/>
            <person name="Sun C."/>
            <person name="Zhang X."/>
            <person name="Wu M."/>
        </authorList>
    </citation>
    <scope>NUCLEOTIDE SEQUENCE [LARGE SCALE GENOMIC DNA]</scope>
    <source>
        <strain evidence="6">CDA4</strain>
    </source>
</reference>
<accession>A0A5R8MBQ0</accession>
<dbReference type="InterPro" id="IPR045570">
    <property type="entry name" value="Metalloprtase-TldD/E_cen_dom"/>
</dbReference>
<dbReference type="GO" id="GO:0006508">
    <property type="term" value="P:proteolysis"/>
    <property type="evidence" value="ECO:0007669"/>
    <property type="project" value="InterPro"/>
</dbReference>
<evidence type="ECO:0000256" key="1">
    <source>
        <dbReference type="ARBA" id="ARBA00005836"/>
    </source>
</evidence>
<evidence type="ECO:0000313" key="6">
    <source>
        <dbReference type="Proteomes" id="UP000308382"/>
    </source>
</evidence>
<dbReference type="EMBL" id="VBUK01000001">
    <property type="protein sequence ID" value="TLF46930.1"/>
    <property type="molecule type" value="Genomic_DNA"/>
</dbReference>
<feature type="domain" description="Metalloprotease TldD/E N-terminal" evidence="2">
    <location>
        <begin position="25"/>
        <end position="89"/>
    </location>
</feature>
<evidence type="ECO:0000259" key="4">
    <source>
        <dbReference type="Pfam" id="PF19290"/>
    </source>
</evidence>
<evidence type="ECO:0000313" key="5">
    <source>
        <dbReference type="EMBL" id="TLF46930.1"/>
    </source>
</evidence>
<dbReference type="Pfam" id="PF19289">
    <property type="entry name" value="PmbA_TldD_3rd"/>
    <property type="match status" value="1"/>
</dbReference>
<dbReference type="AlphaFoldDB" id="A0A5R8MBQ0"/>
<dbReference type="SUPFAM" id="SSF111283">
    <property type="entry name" value="Putative modulator of DNA gyrase, PmbA/TldD"/>
    <property type="match status" value="1"/>
</dbReference>
<evidence type="ECO:0000259" key="2">
    <source>
        <dbReference type="Pfam" id="PF01523"/>
    </source>
</evidence>
<feature type="domain" description="Metalloprotease TldD/E central" evidence="4">
    <location>
        <begin position="101"/>
        <end position="211"/>
    </location>
</feature>
<dbReference type="InterPro" id="IPR002510">
    <property type="entry name" value="Metalloprtase-TldD/E_N"/>
</dbReference>
<dbReference type="Pfam" id="PF01523">
    <property type="entry name" value="PmbA_TldD_1st"/>
    <property type="match status" value="1"/>
</dbReference>
<gene>
    <name evidence="5" type="ORF">FEK29_03940</name>
</gene>
<dbReference type="PANTHER" id="PTHR43666:SF1">
    <property type="entry name" value="CONSERVED PROTEIN"/>
    <property type="match status" value="1"/>
</dbReference>
<organism evidence="5 6">
    <name type="scientific">Maribacter aurantiacus</name>
    <dbReference type="NCBI Taxonomy" id="1882343"/>
    <lineage>
        <taxon>Bacteria</taxon>
        <taxon>Pseudomonadati</taxon>
        <taxon>Bacteroidota</taxon>
        <taxon>Flavobacteriia</taxon>
        <taxon>Flavobacteriales</taxon>
        <taxon>Flavobacteriaceae</taxon>
        <taxon>Maribacter</taxon>
    </lineage>
</organism>
<dbReference type="Proteomes" id="UP000308382">
    <property type="component" value="Unassembled WGS sequence"/>
</dbReference>
<dbReference type="InterPro" id="IPR036059">
    <property type="entry name" value="TldD/PmbA_sf"/>
</dbReference>
<dbReference type="InterPro" id="IPR035068">
    <property type="entry name" value="TldD/PmbA_N"/>
</dbReference>
<protein>
    <submittedName>
        <fullName evidence="5">TldD/PmbA family protein</fullName>
    </submittedName>
</protein>
<evidence type="ECO:0000259" key="3">
    <source>
        <dbReference type="Pfam" id="PF19289"/>
    </source>
</evidence>